<evidence type="ECO:0000256" key="11">
    <source>
        <dbReference type="ARBA" id="ARBA00048988"/>
    </source>
</evidence>
<dbReference type="EMBL" id="VLLN01000028">
    <property type="protein sequence ID" value="TWJ14359.1"/>
    <property type="molecule type" value="Genomic_DNA"/>
</dbReference>
<dbReference type="GO" id="GO:0033202">
    <property type="term" value="C:DNA helicase complex"/>
    <property type="evidence" value="ECO:0007669"/>
    <property type="project" value="TreeGrafter"/>
</dbReference>
<comment type="catalytic activity">
    <reaction evidence="8">
        <text>Couples ATP hydrolysis with the unwinding of duplex DNA by translocating in the 3'-5' direction.</text>
        <dbReference type="EC" id="5.6.2.4"/>
    </reaction>
</comment>
<evidence type="ECO:0000256" key="5">
    <source>
        <dbReference type="ARBA" id="ARBA00022840"/>
    </source>
</evidence>
<evidence type="ECO:0000256" key="3">
    <source>
        <dbReference type="ARBA" id="ARBA00022801"/>
    </source>
</evidence>
<evidence type="ECO:0000256" key="13">
    <source>
        <dbReference type="SAM" id="MobiDB-lite"/>
    </source>
</evidence>
<reference evidence="16 17" key="1">
    <citation type="submission" date="2019-07" db="EMBL/GenBank/DDBJ databases">
        <title>Genomic Encyclopedia of Archaeal and Bacterial Type Strains, Phase II (KMG-II): from individual species to whole genera.</title>
        <authorList>
            <person name="Goeker M."/>
        </authorList>
    </citation>
    <scope>NUCLEOTIDE SEQUENCE [LARGE SCALE GENOMIC DNA]</scope>
    <source>
        <strain evidence="16 17">ATCC BAA-1139</strain>
    </source>
</reference>
<protein>
    <recommendedName>
        <fullName evidence="9">DNA 3'-5' helicase</fullName>
        <ecNumber evidence="9">5.6.2.4</ecNumber>
    </recommendedName>
    <alternativeName>
        <fullName evidence="10">DNA 3'-5' helicase II</fullName>
    </alternativeName>
</protein>
<dbReference type="PROSITE" id="PS51198">
    <property type="entry name" value="UVRD_HELICASE_ATP_BIND"/>
    <property type="match status" value="1"/>
</dbReference>
<dbReference type="Gene3D" id="1.10.486.10">
    <property type="entry name" value="PCRA, domain 4"/>
    <property type="match status" value="1"/>
</dbReference>
<dbReference type="Proteomes" id="UP000319449">
    <property type="component" value="Unassembled WGS sequence"/>
</dbReference>
<evidence type="ECO:0000256" key="9">
    <source>
        <dbReference type="ARBA" id="ARBA00034808"/>
    </source>
</evidence>
<dbReference type="GO" id="GO:0003677">
    <property type="term" value="F:DNA binding"/>
    <property type="evidence" value="ECO:0007669"/>
    <property type="project" value="UniProtKB-KW"/>
</dbReference>
<evidence type="ECO:0000256" key="1">
    <source>
        <dbReference type="ARBA" id="ARBA00009922"/>
    </source>
</evidence>
<dbReference type="AlphaFoldDB" id="A0A562V8Y5"/>
<dbReference type="InterPro" id="IPR014017">
    <property type="entry name" value="DNA_helicase_UvrD-like_C"/>
</dbReference>
<dbReference type="InterPro" id="IPR000212">
    <property type="entry name" value="DNA_helicase_UvrD/REP"/>
</dbReference>
<evidence type="ECO:0000259" key="14">
    <source>
        <dbReference type="PROSITE" id="PS51198"/>
    </source>
</evidence>
<comment type="catalytic activity">
    <reaction evidence="11">
        <text>ATP + H2O = ADP + phosphate + H(+)</text>
        <dbReference type="Rhea" id="RHEA:13065"/>
        <dbReference type="ChEBI" id="CHEBI:15377"/>
        <dbReference type="ChEBI" id="CHEBI:15378"/>
        <dbReference type="ChEBI" id="CHEBI:30616"/>
        <dbReference type="ChEBI" id="CHEBI:43474"/>
        <dbReference type="ChEBI" id="CHEBI:456216"/>
        <dbReference type="EC" id="5.6.2.4"/>
    </reaction>
</comment>
<evidence type="ECO:0000313" key="17">
    <source>
        <dbReference type="Proteomes" id="UP000319449"/>
    </source>
</evidence>
<dbReference type="PANTHER" id="PTHR11070:SF2">
    <property type="entry name" value="ATP-DEPENDENT DNA HELICASE SRS2"/>
    <property type="match status" value="1"/>
</dbReference>
<organism evidence="16 17">
    <name type="scientific">Geobacter argillaceus</name>
    <dbReference type="NCBI Taxonomy" id="345631"/>
    <lineage>
        <taxon>Bacteria</taxon>
        <taxon>Pseudomonadati</taxon>
        <taxon>Thermodesulfobacteriota</taxon>
        <taxon>Desulfuromonadia</taxon>
        <taxon>Geobacterales</taxon>
        <taxon>Geobacteraceae</taxon>
        <taxon>Geobacter</taxon>
    </lineage>
</organism>
<accession>A0A562V8Y5</accession>
<evidence type="ECO:0000256" key="2">
    <source>
        <dbReference type="ARBA" id="ARBA00022741"/>
    </source>
</evidence>
<feature type="domain" description="UvrD-like helicase ATP-binding" evidence="14">
    <location>
        <begin position="463"/>
        <end position="720"/>
    </location>
</feature>
<dbReference type="CDD" id="cd19067">
    <property type="entry name" value="PfuEndoQ-like"/>
    <property type="match status" value="1"/>
</dbReference>
<evidence type="ECO:0000259" key="15">
    <source>
        <dbReference type="PROSITE" id="PS51217"/>
    </source>
</evidence>
<dbReference type="Pfam" id="PF00580">
    <property type="entry name" value="UvrD-helicase"/>
    <property type="match status" value="1"/>
</dbReference>
<dbReference type="InterPro" id="IPR016195">
    <property type="entry name" value="Pol/histidinol_Pase-like"/>
</dbReference>
<proteinExistence type="inferred from homology"/>
<dbReference type="InterPro" id="IPR014016">
    <property type="entry name" value="UvrD-like_ATP-bd"/>
</dbReference>
<dbReference type="Pfam" id="PF13361">
    <property type="entry name" value="UvrD_C"/>
    <property type="match status" value="2"/>
</dbReference>
<evidence type="ECO:0000256" key="7">
    <source>
        <dbReference type="ARBA" id="ARBA00023235"/>
    </source>
</evidence>
<dbReference type="Gene3D" id="1.10.10.160">
    <property type="match status" value="1"/>
</dbReference>
<keyword evidence="6" id="KW-0238">DNA-binding</keyword>
<dbReference type="GO" id="GO:0000725">
    <property type="term" value="P:recombinational repair"/>
    <property type="evidence" value="ECO:0007669"/>
    <property type="project" value="TreeGrafter"/>
</dbReference>
<evidence type="ECO:0000313" key="16">
    <source>
        <dbReference type="EMBL" id="TWJ14359.1"/>
    </source>
</evidence>
<dbReference type="OrthoDB" id="9810135at2"/>
<dbReference type="EC" id="5.6.2.4" evidence="9"/>
<keyword evidence="3 12" id="KW-0378">Hydrolase</keyword>
<feature type="domain" description="UvrD-like helicase C-terminal" evidence="15">
    <location>
        <begin position="721"/>
        <end position="989"/>
    </location>
</feature>
<dbReference type="InterPro" id="IPR013986">
    <property type="entry name" value="DExx_box_DNA_helicase_dom_sf"/>
</dbReference>
<name>A0A562V8Y5_9BACT</name>
<comment type="caution">
    <text evidence="16">The sequence shown here is derived from an EMBL/GenBank/DDBJ whole genome shotgun (WGS) entry which is preliminary data.</text>
</comment>
<dbReference type="Gene3D" id="3.40.50.300">
    <property type="entry name" value="P-loop containing nucleotide triphosphate hydrolases"/>
    <property type="match status" value="2"/>
</dbReference>
<dbReference type="GO" id="GO:0016887">
    <property type="term" value="F:ATP hydrolysis activity"/>
    <property type="evidence" value="ECO:0007669"/>
    <property type="project" value="RHEA"/>
</dbReference>
<feature type="region of interest" description="Disordered" evidence="13">
    <location>
        <begin position="1065"/>
        <end position="1087"/>
    </location>
</feature>
<dbReference type="Gene3D" id="3.20.20.140">
    <property type="entry name" value="Metal-dependent hydrolases"/>
    <property type="match status" value="1"/>
</dbReference>
<evidence type="ECO:0000256" key="8">
    <source>
        <dbReference type="ARBA" id="ARBA00034617"/>
    </source>
</evidence>
<keyword evidence="7" id="KW-0413">Isomerase</keyword>
<comment type="similarity">
    <text evidence="1">Belongs to the helicase family. UvrD subfamily.</text>
</comment>
<dbReference type="RefSeq" id="WP_145025045.1">
    <property type="nucleotide sequence ID" value="NZ_VLLN01000028.1"/>
</dbReference>
<feature type="binding site" evidence="12">
    <location>
        <begin position="484"/>
        <end position="491"/>
    </location>
    <ligand>
        <name>ATP</name>
        <dbReference type="ChEBI" id="CHEBI:30616"/>
    </ligand>
</feature>
<dbReference type="GO" id="GO:0005524">
    <property type="term" value="F:ATP binding"/>
    <property type="evidence" value="ECO:0007669"/>
    <property type="project" value="UniProtKB-UniRule"/>
</dbReference>
<keyword evidence="17" id="KW-1185">Reference proteome</keyword>
<dbReference type="InterPro" id="IPR027417">
    <property type="entry name" value="P-loop_NTPase"/>
</dbReference>
<dbReference type="GO" id="GO:0043138">
    <property type="term" value="F:3'-5' DNA helicase activity"/>
    <property type="evidence" value="ECO:0007669"/>
    <property type="project" value="UniProtKB-EC"/>
</dbReference>
<dbReference type="CDD" id="cd17932">
    <property type="entry name" value="DEXQc_UvrD"/>
    <property type="match status" value="1"/>
</dbReference>
<dbReference type="CDD" id="cd18807">
    <property type="entry name" value="SF1_C_UvrD"/>
    <property type="match status" value="1"/>
</dbReference>
<dbReference type="SUPFAM" id="SSF52540">
    <property type="entry name" value="P-loop containing nucleoside triphosphate hydrolases"/>
    <property type="match status" value="1"/>
</dbReference>
<evidence type="ECO:0000256" key="12">
    <source>
        <dbReference type="PROSITE-ProRule" id="PRU00560"/>
    </source>
</evidence>
<evidence type="ECO:0000256" key="4">
    <source>
        <dbReference type="ARBA" id="ARBA00022806"/>
    </source>
</evidence>
<feature type="region of interest" description="Disordered" evidence="13">
    <location>
        <begin position="424"/>
        <end position="469"/>
    </location>
</feature>
<gene>
    <name evidence="16" type="ORF">JN12_03445</name>
</gene>
<evidence type="ECO:0000256" key="10">
    <source>
        <dbReference type="ARBA" id="ARBA00034923"/>
    </source>
</evidence>
<dbReference type="PROSITE" id="PS51217">
    <property type="entry name" value="UVRD_HELICASE_CTER"/>
    <property type="match status" value="1"/>
</dbReference>
<dbReference type="PANTHER" id="PTHR11070">
    <property type="entry name" value="UVRD / RECB / PCRA DNA HELICASE FAMILY MEMBER"/>
    <property type="match status" value="1"/>
</dbReference>
<keyword evidence="4 12" id="KW-0347">Helicase</keyword>
<dbReference type="SUPFAM" id="SSF89550">
    <property type="entry name" value="PHP domain-like"/>
    <property type="match status" value="1"/>
</dbReference>
<dbReference type="GO" id="GO:0005829">
    <property type="term" value="C:cytosol"/>
    <property type="evidence" value="ECO:0007669"/>
    <property type="project" value="TreeGrafter"/>
</dbReference>
<evidence type="ECO:0000256" key="6">
    <source>
        <dbReference type="ARBA" id="ARBA00023125"/>
    </source>
</evidence>
<sequence>MDYIADLHIHSPFSRATSRESTLAGLAAWARIKGIQVVGTGDFTHPGWLGILKEELIPAEPGLFRLRDETRLVSPLPGVALPVAPVRFLLTAEVSSIYKRSGQVRKVHNLLYVPDFASAERINVKLAAIGNIESDGRPILGLDSRDLLEILLEQAPDGFLVPAHIWTPWFSLFGSKSGFDAIEECYGDLTPHVFALETGLSSDPEMNRLISALDRFSLISNSDCHSPQKLGREANLFDTGLDFYSMRDAIRGNRRETFLGTVEFFPEEGKYHFDGHRDCKVCLDPHETRRLGLRCPVCGRPVTVGVHHRVMELADREEPLYGPDAPGFNSLIPLPEMLGELLGVGPAAKEVMRQYARIIERFGSEFGLLLRAPLDEIALHAPLLGEAVRRVRDVKVIRQPGYDGEFGVIRVFEEGELERLAGQGNLFGDNAPRRGRKKKVDTGPLPPVATRGGDVGLAEPTASGPNPEQEEAIKSAGEKILVAAGPGTGKTYTLVARLTSLLEQGADPARISAITFTTRAADELRARLVAAVGPAGEGLFVGTFHRFCLDWLKKGVPELTVVGPESRERLLKRLFPELSATRREEIIGEIAEFVERYGIDGTLPGTPEPIRRYFGELARLKAIDLDGIIPTFVRRLTADADLQGRVASRVGHLFVDEFQDLNASQYALVELLAGPARLFAIGDPDQAIYGFRGSDLNFFFRLASLPGTRELSLVRNYRSAPVIIEAATGVISHNRQRSNLPLTAAVTGDGAIELHTAPTPAAEAEFMVRRIEELMGGVESFSLNSGRGGDQEGRGRSFGDFAILCRLGKQTEEIGLALERRGIPFQQVGAVPFFMGKDLRPAYRFIQAAAGSEDIADWLLLASALPGIGPATVDHLEASLPLSGDFFALLTGVEIPPAALTALGGLRHALQRFREELPATGIASALAGVLEFLGIDGTEGAAKRLVTLAASFGSDLSSFGNHLRQLSLATLYDERAEAVALMTIHAAKGLEFPVVFLAGAEEGLLPCTLMGRADIEEERRLFYVGLTRARERLVVTSSAIRPWAGTGPRQLSRFVGEIPGRLVTKAGGRSGKGPEKAGKDAGQLELF</sequence>
<keyword evidence="2 12" id="KW-0547">Nucleotide-binding</keyword>
<keyword evidence="5 12" id="KW-0067">ATP-binding</keyword>